<dbReference type="EMBL" id="CATQJA010002585">
    <property type="protein sequence ID" value="CAJ0571869.1"/>
    <property type="molecule type" value="Genomic_DNA"/>
</dbReference>
<reference evidence="1" key="1">
    <citation type="submission" date="2023-06" db="EMBL/GenBank/DDBJ databases">
        <authorList>
            <person name="Delattre M."/>
        </authorList>
    </citation>
    <scope>NUCLEOTIDE SEQUENCE</scope>
    <source>
        <strain evidence="1">AF72</strain>
    </source>
</reference>
<feature type="non-terminal residue" evidence="1">
    <location>
        <position position="200"/>
    </location>
</feature>
<comment type="caution">
    <text evidence="1">The sequence shown here is derived from an EMBL/GenBank/DDBJ whole genome shotgun (WGS) entry which is preliminary data.</text>
</comment>
<keyword evidence="2" id="KW-1185">Reference proteome</keyword>
<gene>
    <name evidence="1" type="ORF">MSPICULIGERA_LOCUS10267</name>
</gene>
<name>A0AA36CMM2_9BILA</name>
<evidence type="ECO:0000313" key="1">
    <source>
        <dbReference type="EMBL" id="CAJ0571869.1"/>
    </source>
</evidence>
<organism evidence="1 2">
    <name type="scientific">Mesorhabditis spiculigera</name>
    <dbReference type="NCBI Taxonomy" id="96644"/>
    <lineage>
        <taxon>Eukaryota</taxon>
        <taxon>Metazoa</taxon>
        <taxon>Ecdysozoa</taxon>
        <taxon>Nematoda</taxon>
        <taxon>Chromadorea</taxon>
        <taxon>Rhabditida</taxon>
        <taxon>Rhabditina</taxon>
        <taxon>Rhabditomorpha</taxon>
        <taxon>Rhabditoidea</taxon>
        <taxon>Rhabditidae</taxon>
        <taxon>Mesorhabditinae</taxon>
        <taxon>Mesorhabditis</taxon>
    </lineage>
</organism>
<dbReference type="AlphaFoldDB" id="A0AA36CMM2"/>
<protein>
    <submittedName>
        <fullName evidence="1">Uncharacterized protein</fullName>
    </submittedName>
</protein>
<evidence type="ECO:0000313" key="2">
    <source>
        <dbReference type="Proteomes" id="UP001177023"/>
    </source>
</evidence>
<sequence>MIRMVDREMVGESKVALNNPHKWLVNKELTHRQLRSSVYREMINHLTVEPVDPTLINKLMMVERVFMHMLPQDLVYPALIKDRFFDPDRVMSNHLLSDPLTRTMVDRLMMTSLERMMIIKSVMRPELVGGLMACVQRVDTAERMMTTNLMIDPVDRAVNNTLMVDPTDLAMFNELLEDPINRAKVKELFRSGMTPMAQES</sequence>
<dbReference type="Proteomes" id="UP001177023">
    <property type="component" value="Unassembled WGS sequence"/>
</dbReference>
<accession>A0AA36CMM2</accession>
<proteinExistence type="predicted"/>